<dbReference type="InterPro" id="IPR011990">
    <property type="entry name" value="TPR-like_helical_dom_sf"/>
</dbReference>
<evidence type="ECO:0008006" key="4">
    <source>
        <dbReference type="Google" id="ProtNLM"/>
    </source>
</evidence>
<dbReference type="RefSeq" id="WP_076550122.1">
    <property type="nucleotide sequence ID" value="NZ_FTMA01000007.1"/>
</dbReference>
<name>A0A1N6YWB3_9FLAO</name>
<protein>
    <recommendedName>
        <fullName evidence="4">Tetratricopeptide repeat-containing protein</fullName>
    </recommendedName>
</protein>
<dbReference type="AlphaFoldDB" id="A0A1N6YWB3"/>
<gene>
    <name evidence="2" type="ORF">SAMN05421797_107170</name>
</gene>
<reference evidence="3" key="1">
    <citation type="submission" date="2017-01" db="EMBL/GenBank/DDBJ databases">
        <authorList>
            <person name="Varghese N."/>
            <person name="Submissions S."/>
        </authorList>
    </citation>
    <scope>NUCLEOTIDE SEQUENCE [LARGE SCALE GENOMIC DNA]</scope>
    <source>
        <strain evidence="3">DSM 15366</strain>
    </source>
</reference>
<proteinExistence type="predicted"/>
<evidence type="ECO:0000313" key="2">
    <source>
        <dbReference type="EMBL" id="SIR18729.1"/>
    </source>
</evidence>
<dbReference type="SUPFAM" id="SSF48452">
    <property type="entry name" value="TPR-like"/>
    <property type="match status" value="1"/>
</dbReference>
<accession>A0A1N6YWB3</accession>
<organism evidence="2 3">
    <name type="scientific">Maribacter ulvicola</name>
    <dbReference type="NCBI Taxonomy" id="228959"/>
    <lineage>
        <taxon>Bacteria</taxon>
        <taxon>Pseudomonadati</taxon>
        <taxon>Bacteroidota</taxon>
        <taxon>Flavobacteriia</taxon>
        <taxon>Flavobacteriales</taxon>
        <taxon>Flavobacteriaceae</taxon>
        <taxon>Maribacter</taxon>
    </lineage>
</organism>
<feature type="coiled-coil region" evidence="1">
    <location>
        <begin position="22"/>
        <end position="49"/>
    </location>
</feature>
<evidence type="ECO:0000313" key="3">
    <source>
        <dbReference type="Proteomes" id="UP000186953"/>
    </source>
</evidence>
<sequence length="344" mass="40521">MGLFDLFKSTPKKKSELISKPKREIINSYEKLKNETDRLRNENDLWQKDFNKIIGFRDKATDLEKSGKLSEAIEYYLKSVDFGENSAKLSINNYSHDIERIIILYGKIKEPENQIIFLQKVISNYPDYRDVKKWAVRLSKLSETKTPTAELKPSDIKKQVAGNPTIGEQFKSFKNTLPEFNFYHDMPEDMQTFEYLRLGRTIPPNKAKDLRSFKDAFELILSKAKIAENQSDYKTAIEAYEKLIVEEFEGKQPFERLIIIYSKLKWNEEEISTLKRGITVFETLKEKQKAYVMELAKKYGMESKALEYINSDKKIQYFGGVFDLYSPYPIIEKWKSRLKKKYKC</sequence>
<dbReference type="STRING" id="228959.SAMN05421797_107170"/>
<dbReference type="OrthoDB" id="1078772at2"/>
<evidence type="ECO:0000256" key="1">
    <source>
        <dbReference type="SAM" id="Coils"/>
    </source>
</evidence>
<dbReference type="EMBL" id="FTMA01000007">
    <property type="protein sequence ID" value="SIR18729.1"/>
    <property type="molecule type" value="Genomic_DNA"/>
</dbReference>
<keyword evidence="3" id="KW-1185">Reference proteome</keyword>
<dbReference type="Gene3D" id="1.25.40.10">
    <property type="entry name" value="Tetratricopeptide repeat domain"/>
    <property type="match status" value="1"/>
</dbReference>
<dbReference type="Proteomes" id="UP000186953">
    <property type="component" value="Unassembled WGS sequence"/>
</dbReference>
<keyword evidence="1" id="KW-0175">Coiled coil</keyword>